<evidence type="ECO:0000313" key="2">
    <source>
        <dbReference type="Proteomes" id="UP000092665"/>
    </source>
</evidence>
<sequence>MMDSDDLPAGVHGVNRVFVKRKDFTGHQFKTVALPAAGLTLILDGLMTTLDKRFRLCVFLKTAVAFKKLKQGFLPFDTGIDISPVCQAVSGILGIIVLINNPIRGHGDPQTHLINHIHFCGRLYLRVVDQR</sequence>
<evidence type="ECO:0000313" key="1">
    <source>
        <dbReference type="EMBL" id="OCA52366.1"/>
    </source>
</evidence>
<keyword evidence="2" id="KW-1185">Reference proteome</keyword>
<protein>
    <submittedName>
        <fullName evidence="1">Uncharacterized protein</fullName>
    </submittedName>
</protein>
<dbReference type="EMBL" id="LOIC01000100">
    <property type="protein sequence ID" value="OCA52366.1"/>
    <property type="molecule type" value="Genomic_DNA"/>
</dbReference>
<accession>A0A1B8YB54</accession>
<reference evidence="2" key="1">
    <citation type="submission" date="2015-11" db="EMBL/GenBank/DDBJ databases">
        <authorList>
            <person name="Tobias N.J."/>
            <person name="Mishra B."/>
            <person name="Gupta D.K."/>
            <person name="Thines M."/>
            <person name="Stinear T.P."/>
            <person name="Bode H.B."/>
        </authorList>
    </citation>
    <scope>NUCLEOTIDE SEQUENCE [LARGE SCALE GENOMIC DNA]</scope>
    <source>
        <strain evidence="2">PB45.5</strain>
    </source>
</reference>
<proteinExistence type="predicted"/>
<dbReference type="Proteomes" id="UP000092665">
    <property type="component" value="Unassembled WGS sequence"/>
</dbReference>
<dbReference type="AlphaFoldDB" id="A0A1B8YB54"/>
<comment type="caution">
    <text evidence="1">The sequence shown here is derived from an EMBL/GenBank/DDBJ whole genome shotgun (WGS) entry which is preliminary data.</text>
</comment>
<gene>
    <name evidence="1" type="ORF">Phpb_04591</name>
</gene>
<organism evidence="1 2">
    <name type="scientific">Photorhabdus namnaonensis</name>
    <dbReference type="NCBI Taxonomy" id="1851568"/>
    <lineage>
        <taxon>Bacteria</taxon>
        <taxon>Pseudomonadati</taxon>
        <taxon>Pseudomonadota</taxon>
        <taxon>Gammaproteobacteria</taxon>
        <taxon>Enterobacterales</taxon>
        <taxon>Morganellaceae</taxon>
        <taxon>Photorhabdus</taxon>
    </lineage>
</organism>
<name>A0A1B8YB54_9GAMM</name>